<evidence type="ECO:0000313" key="4">
    <source>
        <dbReference type="Proteomes" id="UP000314982"/>
    </source>
</evidence>
<reference evidence="3" key="3">
    <citation type="submission" date="2025-09" db="UniProtKB">
        <authorList>
            <consortium name="Ensembl"/>
        </authorList>
    </citation>
    <scope>IDENTIFICATION</scope>
</reference>
<feature type="compositionally biased region" description="Polar residues" evidence="2">
    <location>
        <begin position="523"/>
        <end position="553"/>
    </location>
</feature>
<feature type="compositionally biased region" description="Basic and acidic residues" evidence="2">
    <location>
        <begin position="485"/>
        <end position="508"/>
    </location>
</feature>
<dbReference type="GO" id="GO:0005770">
    <property type="term" value="C:late endosome"/>
    <property type="evidence" value="ECO:0007669"/>
    <property type="project" value="TreeGrafter"/>
</dbReference>
<dbReference type="PRINTS" id="PR01415">
    <property type="entry name" value="ANKYRIN"/>
</dbReference>
<feature type="repeat" description="ANK" evidence="1">
    <location>
        <begin position="202"/>
        <end position="234"/>
    </location>
</feature>
<dbReference type="STRING" id="62062.ENSHHUP00000022059"/>
<dbReference type="InterPro" id="IPR051248">
    <property type="entry name" value="UPF0507/Ank_repeat_27"/>
</dbReference>
<evidence type="ECO:0000313" key="3">
    <source>
        <dbReference type="Ensembl" id="ENSHHUP00000022059.1"/>
    </source>
</evidence>
<feature type="repeat" description="ANK" evidence="1">
    <location>
        <begin position="27"/>
        <end position="59"/>
    </location>
</feature>
<organism evidence="3 4">
    <name type="scientific">Hucho hucho</name>
    <name type="common">huchen</name>
    <dbReference type="NCBI Taxonomy" id="62062"/>
    <lineage>
        <taxon>Eukaryota</taxon>
        <taxon>Metazoa</taxon>
        <taxon>Chordata</taxon>
        <taxon>Craniata</taxon>
        <taxon>Vertebrata</taxon>
        <taxon>Euteleostomi</taxon>
        <taxon>Actinopterygii</taxon>
        <taxon>Neopterygii</taxon>
        <taxon>Teleostei</taxon>
        <taxon>Protacanthopterygii</taxon>
        <taxon>Salmoniformes</taxon>
        <taxon>Salmonidae</taxon>
        <taxon>Salmoninae</taxon>
        <taxon>Hucho</taxon>
    </lineage>
</organism>
<sequence>MYGHEDCVKALVYYDLPTCRLNIQNDKGDTPLHIAARWGYEGIIKVLLENAASTTIYNKAKDSPLQCALNSKILTLLELTHNSSHRRDGNDSPNRSPEASDCSSRRSSVSSTTSQSSEARPDCDRVRHKEVEKLLRAAADGDIEMVRYLLEWLDEEPEEEEAGPPWTKLCHPLCQCPHCGPSQKKFVCLQASGLGVNSSSVDGFTPLHVAALHGHTALVSLLSRNGANVNARNSQSATPLHLASQNSHIQVVTSLLECNAKLNKKDRYGNTPLIHTCLRGHLDTATILLQSNASVNLSNNQGNTALHEAVKGGHLALVELLLQAGALIHMRNKRQRTALDCAMETRGKNTEILRTLQKASGLSHNAEPIKLISVPKGALAHSFVQRLKHQQDNASGRRQKLAQSINRVQQMKKGLPRDTGLPSINSPTPERRKLRRGETLESSGPFSICSSPEGSPKPGDQSDRERALSRSYTVDTVHPPSPQWGRDRGDTGEAEVKEDTRIAKDPSHTDTPGEPLHTYAPDVSNTCTPDIPSNTHTADDPSNTQQTPSSDPSRTCEDPSHSPSQVNGDKERNGEEKHVHTSPDTEVKSKRNIPETESLPKDMEDLVEELVEEIEVL</sequence>
<protein>
    <submittedName>
        <fullName evidence="3">Ankyrin repeat domain 27 (VPS9 domain)</fullName>
    </submittedName>
</protein>
<keyword evidence="4" id="KW-1185">Reference proteome</keyword>
<proteinExistence type="predicted"/>
<feature type="repeat" description="ANK" evidence="1">
    <location>
        <begin position="268"/>
        <end position="300"/>
    </location>
</feature>
<dbReference type="PANTHER" id="PTHR24170:SF2">
    <property type="entry name" value="ANKYRIN REPEAT DOMAIN-CONTAINING PROTEIN 27"/>
    <property type="match status" value="1"/>
</dbReference>
<feature type="repeat" description="ANK" evidence="1">
    <location>
        <begin position="235"/>
        <end position="267"/>
    </location>
</feature>
<feature type="compositionally biased region" description="Polar residues" evidence="2">
    <location>
        <begin position="440"/>
        <end position="453"/>
    </location>
</feature>
<dbReference type="GO" id="GO:0043005">
    <property type="term" value="C:neuron projection"/>
    <property type="evidence" value="ECO:0007669"/>
    <property type="project" value="TreeGrafter"/>
</dbReference>
<dbReference type="GO" id="GO:0005886">
    <property type="term" value="C:plasma membrane"/>
    <property type="evidence" value="ECO:0007669"/>
    <property type="project" value="TreeGrafter"/>
</dbReference>
<dbReference type="SUPFAM" id="SSF48403">
    <property type="entry name" value="Ankyrin repeat"/>
    <property type="match status" value="1"/>
</dbReference>
<reference evidence="4" key="1">
    <citation type="submission" date="2018-06" db="EMBL/GenBank/DDBJ databases">
        <title>Genome assembly of Danube salmon.</title>
        <authorList>
            <person name="Macqueen D.J."/>
            <person name="Gundappa M.K."/>
        </authorList>
    </citation>
    <scope>NUCLEOTIDE SEQUENCE [LARGE SCALE GENOMIC DNA]</scope>
</reference>
<dbReference type="GO" id="GO:0097422">
    <property type="term" value="C:tubular endosome"/>
    <property type="evidence" value="ECO:0007669"/>
    <property type="project" value="TreeGrafter"/>
</dbReference>
<dbReference type="GO" id="GO:0005769">
    <property type="term" value="C:early endosome"/>
    <property type="evidence" value="ECO:0007669"/>
    <property type="project" value="TreeGrafter"/>
</dbReference>
<dbReference type="GO" id="GO:0045022">
    <property type="term" value="P:early endosome to late endosome transport"/>
    <property type="evidence" value="ECO:0007669"/>
    <property type="project" value="TreeGrafter"/>
</dbReference>
<dbReference type="Ensembl" id="ENSHHUT00000022886.1">
    <property type="protein sequence ID" value="ENSHHUP00000022059.1"/>
    <property type="gene ID" value="ENSHHUG00000013818.1"/>
</dbReference>
<dbReference type="GO" id="GO:0048812">
    <property type="term" value="P:neuron projection morphogenesis"/>
    <property type="evidence" value="ECO:0007669"/>
    <property type="project" value="TreeGrafter"/>
</dbReference>
<evidence type="ECO:0000256" key="1">
    <source>
        <dbReference type="PROSITE-ProRule" id="PRU00023"/>
    </source>
</evidence>
<feature type="region of interest" description="Disordered" evidence="2">
    <location>
        <begin position="410"/>
        <end position="605"/>
    </location>
</feature>
<dbReference type="AlphaFoldDB" id="A0A4W5L7Y6"/>
<dbReference type="SMART" id="SM00248">
    <property type="entry name" value="ANK"/>
    <property type="match status" value="6"/>
</dbReference>
<dbReference type="GO" id="GO:0030133">
    <property type="term" value="C:transport vesicle"/>
    <property type="evidence" value="ECO:0007669"/>
    <property type="project" value="TreeGrafter"/>
</dbReference>
<dbReference type="Pfam" id="PF13637">
    <property type="entry name" value="Ank_4"/>
    <property type="match status" value="1"/>
</dbReference>
<dbReference type="GeneTree" id="ENSGT00940000157021"/>
<dbReference type="InterPro" id="IPR036770">
    <property type="entry name" value="Ankyrin_rpt-contain_sf"/>
</dbReference>
<feature type="region of interest" description="Disordered" evidence="2">
    <location>
        <begin position="83"/>
        <end position="125"/>
    </location>
</feature>
<name>A0A4W5L7Y6_9TELE</name>
<feature type="compositionally biased region" description="Basic and acidic residues" evidence="2">
    <location>
        <begin position="568"/>
        <end position="604"/>
    </location>
</feature>
<dbReference type="Gene3D" id="1.25.40.20">
    <property type="entry name" value="Ankyrin repeat-containing domain"/>
    <property type="match status" value="2"/>
</dbReference>
<keyword evidence="1" id="KW-0040">ANK repeat</keyword>
<dbReference type="InterPro" id="IPR002110">
    <property type="entry name" value="Ankyrin_rpt"/>
</dbReference>
<dbReference type="Proteomes" id="UP000314982">
    <property type="component" value="Unassembled WGS sequence"/>
</dbReference>
<dbReference type="PROSITE" id="PS50297">
    <property type="entry name" value="ANK_REP_REGION"/>
    <property type="match status" value="5"/>
</dbReference>
<feature type="compositionally biased region" description="Low complexity" evidence="2">
    <location>
        <begin position="96"/>
        <end position="117"/>
    </location>
</feature>
<accession>A0A4W5L7Y6</accession>
<dbReference type="Pfam" id="PF12796">
    <property type="entry name" value="Ank_2"/>
    <property type="match status" value="2"/>
</dbReference>
<evidence type="ECO:0000256" key="2">
    <source>
        <dbReference type="SAM" id="MobiDB-lite"/>
    </source>
</evidence>
<dbReference type="PANTHER" id="PTHR24170">
    <property type="entry name" value="ANKYRIN REPEAT DOMAIN-CONTAINING PROTEIN 27"/>
    <property type="match status" value="1"/>
</dbReference>
<dbReference type="PROSITE" id="PS50088">
    <property type="entry name" value="ANK_REPEAT"/>
    <property type="match status" value="5"/>
</dbReference>
<dbReference type="CDD" id="cd22886">
    <property type="entry name" value="ANKRD27_zf2"/>
    <property type="match status" value="1"/>
</dbReference>
<feature type="repeat" description="ANK" evidence="1">
    <location>
        <begin position="301"/>
        <end position="333"/>
    </location>
</feature>
<dbReference type="GO" id="GO:0000149">
    <property type="term" value="F:SNARE binding"/>
    <property type="evidence" value="ECO:0007669"/>
    <property type="project" value="TreeGrafter"/>
</dbReference>
<dbReference type="GO" id="GO:0005085">
    <property type="term" value="F:guanyl-nucleotide exchange factor activity"/>
    <property type="evidence" value="ECO:0007669"/>
    <property type="project" value="TreeGrafter"/>
</dbReference>
<reference evidence="3" key="2">
    <citation type="submission" date="2025-08" db="UniProtKB">
        <authorList>
            <consortium name="Ensembl"/>
        </authorList>
    </citation>
    <scope>IDENTIFICATION</scope>
</reference>